<accession>A0A934QVT2</accession>
<proteinExistence type="predicted"/>
<evidence type="ECO:0000313" key="3">
    <source>
        <dbReference type="Proteomes" id="UP000635245"/>
    </source>
</evidence>
<evidence type="ECO:0000256" key="1">
    <source>
        <dbReference type="SAM" id="MobiDB-lite"/>
    </source>
</evidence>
<protein>
    <recommendedName>
        <fullName evidence="4">TRASH domain-containing protein</fullName>
    </recommendedName>
</protein>
<organism evidence="2 3">
    <name type="scientific">Prauserella cavernicola</name>
    <dbReference type="NCBI Taxonomy" id="2800127"/>
    <lineage>
        <taxon>Bacteria</taxon>
        <taxon>Bacillati</taxon>
        <taxon>Actinomycetota</taxon>
        <taxon>Actinomycetes</taxon>
        <taxon>Pseudonocardiales</taxon>
        <taxon>Pseudonocardiaceae</taxon>
        <taxon>Prauserella</taxon>
    </lineage>
</organism>
<dbReference type="RefSeq" id="WP_200321433.1">
    <property type="nucleotide sequence ID" value="NZ_JAENJH010000006.1"/>
</dbReference>
<comment type="caution">
    <text evidence="2">The sequence shown here is derived from an EMBL/GenBank/DDBJ whole genome shotgun (WGS) entry which is preliminary data.</text>
</comment>
<keyword evidence="3" id="KW-1185">Reference proteome</keyword>
<evidence type="ECO:0008006" key="4">
    <source>
        <dbReference type="Google" id="ProtNLM"/>
    </source>
</evidence>
<feature type="region of interest" description="Disordered" evidence="1">
    <location>
        <begin position="203"/>
        <end position="229"/>
    </location>
</feature>
<feature type="compositionally biased region" description="Low complexity" evidence="1">
    <location>
        <begin position="214"/>
        <end position="229"/>
    </location>
</feature>
<reference evidence="2" key="1">
    <citation type="submission" date="2020-12" db="EMBL/GenBank/DDBJ databases">
        <title>Prauserella sp. ASG 168, a novel actinomycete isolated from cave rock.</title>
        <authorList>
            <person name="Suriyachadkun C."/>
        </authorList>
    </citation>
    <scope>NUCLEOTIDE SEQUENCE</scope>
    <source>
        <strain evidence="2">ASG 168</strain>
    </source>
</reference>
<dbReference type="EMBL" id="JAENJH010000006">
    <property type="protein sequence ID" value="MBK1787127.1"/>
    <property type="molecule type" value="Genomic_DNA"/>
</dbReference>
<evidence type="ECO:0000313" key="2">
    <source>
        <dbReference type="EMBL" id="MBK1787127.1"/>
    </source>
</evidence>
<dbReference type="Proteomes" id="UP000635245">
    <property type="component" value="Unassembled WGS sequence"/>
</dbReference>
<sequence length="229" mass="24932">MLLIEIAHPEDTLDDNDHQVLSNSIVDLFLAPDGHAEETDQRARTTTHIAFRELRNWRTGHGTPPKDAAPPMILTVTVPEAWRAEAGRTFIGLLRTAVQRLDTARDWKRERGTLWVRVDGVPDGDIGLDGRPATSEDVLDFLTEDFRAAQASGTTTPAPEGKLIDPVCGMTVADRGNAVTIVHNGVRLGFCAHGCRNSYAQRHGIPVPGDDPRSATTPRSSRSSTNTPS</sequence>
<dbReference type="AlphaFoldDB" id="A0A934QVT2"/>
<name>A0A934QVT2_9PSEU</name>
<gene>
    <name evidence="2" type="ORF">JHE00_22610</name>
</gene>